<protein>
    <submittedName>
        <fullName evidence="4">ATP-binding protein</fullName>
    </submittedName>
</protein>
<keyword evidence="1" id="KW-0418">Kinase</keyword>
<proteinExistence type="predicted"/>
<evidence type="ECO:0000259" key="3">
    <source>
        <dbReference type="Pfam" id="PF13581"/>
    </source>
</evidence>
<dbReference type="GO" id="GO:0005524">
    <property type="term" value="F:ATP binding"/>
    <property type="evidence" value="ECO:0007669"/>
    <property type="project" value="UniProtKB-KW"/>
</dbReference>
<keyword evidence="4" id="KW-0547">Nucleotide-binding</keyword>
<keyword evidence="1" id="KW-0808">Transferase</keyword>
<evidence type="ECO:0000256" key="2">
    <source>
        <dbReference type="SAM" id="MobiDB-lite"/>
    </source>
</evidence>
<dbReference type="Pfam" id="PF13581">
    <property type="entry name" value="HATPase_c_2"/>
    <property type="match status" value="1"/>
</dbReference>
<dbReference type="PANTHER" id="PTHR35526">
    <property type="entry name" value="ANTI-SIGMA-F FACTOR RSBW-RELATED"/>
    <property type="match status" value="1"/>
</dbReference>
<dbReference type="InterPro" id="IPR036890">
    <property type="entry name" value="HATPase_C_sf"/>
</dbReference>
<name>A0A7H0HPR5_9ACTN</name>
<feature type="region of interest" description="Disordered" evidence="2">
    <location>
        <begin position="58"/>
        <end position="93"/>
    </location>
</feature>
<dbReference type="RefSeq" id="WP_187739715.1">
    <property type="nucleotide sequence ID" value="NZ_CP060825.1"/>
</dbReference>
<evidence type="ECO:0000256" key="1">
    <source>
        <dbReference type="ARBA" id="ARBA00022527"/>
    </source>
</evidence>
<dbReference type="Proteomes" id="UP000516230">
    <property type="component" value="Chromosome"/>
</dbReference>
<dbReference type="InterPro" id="IPR050267">
    <property type="entry name" value="Anti-sigma-factor_SerPK"/>
</dbReference>
<reference evidence="4 5" key="1">
    <citation type="submission" date="2020-08" db="EMBL/GenBank/DDBJ databases">
        <title>A novel species.</title>
        <authorList>
            <person name="Gao J."/>
        </authorList>
    </citation>
    <scope>NUCLEOTIDE SEQUENCE [LARGE SCALE GENOMIC DNA]</scope>
    <source>
        <strain evidence="4 5">CRPJ-33</strain>
    </source>
</reference>
<dbReference type="CDD" id="cd16936">
    <property type="entry name" value="HATPase_RsbW-like"/>
    <property type="match status" value="1"/>
</dbReference>
<dbReference type="KEGG" id="sgj:IAG43_05985"/>
<sequence>MSGGDFEAELEAVPEAVPLLRHAVRAHLRRECADVELAVSELLGNVVRHVGPGAPVRLRVSGDGTTTRVEVTDRTGDAVPAPRSPSPDEESGRGLALLEALAVRWGVVRGAGGKTVWCELDGG</sequence>
<feature type="domain" description="Histidine kinase/HSP90-like ATPase" evidence="3">
    <location>
        <begin position="11"/>
        <end position="117"/>
    </location>
</feature>
<dbReference type="EMBL" id="CP060825">
    <property type="protein sequence ID" value="QNP62531.1"/>
    <property type="molecule type" value="Genomic_DNA"/>
</dbReference>
<evidence type="ECO:0000313" key="4">
    <source>
        <dbReference type="EMBL" id="QNP62531.1"/>
    </source>
</evidence>
<keyword evidence="1" id="KW-0723">Serine/threonine-protein kinase</keyword>
<dbReference type="InterPro" id="IPR003594">
    <property type="entry name" value="HATPase_dom"/>
</dbReference>
<organism evidence="4 5">
    <name type="scientific">Streptomyces genisteinicus</name>
    <dbReference type="NCBI Taxonomy" id="2768068"/>
    <lineage>
        <taxon>Bacteria</taxon>
        <taxon>Bacillati</taxon>
        <taxon>Actinomycetota</taxon>
        <taxon>Actinomycetes</taxon>
        <taxon>Kitasatosporales</taxon>
        <taxon>Streptomycetaceae</taxon>
        <taxon>Streptomyces</taxon>
    </lineage>
</organism>
<evidence type="ECO:0000313" key="5">
    <source>
        <dbReference type="Proteomes" id="UP000516230"/>
    </source>
</evidence>
<keyword evidence="4" id="KW-0067">ATP-binding</keyword>
<accession>A0A7H0HPR5</accession>
<gene>
    <name evidence="4" type="ORF">IAG43_05985</name>
</gene>
<dbReference type="Gene3D" id="3.30.565.10">
    <property type="entry name" value="Histidine kinase-like ATPase, C-terminal domain"/>
    <property type="match status" value="1"/>
</dbReference>
<keyword evidence="5" id="KW-1185">Reference proteome</keyword>
<dbReference type="SUPFAM" id="SSF55874">
    <property type="entry name" value="ATPase domain of HSP90 chaperone/DNA topoisomerase II/histidine kinase"/>
    <property type="match status" value="1"/>
</dbReference>
<dbReference type="PANTHER" id="PTHR35526:SF3">
    <property type="entry name" value="ANTI-SIGMA-F FACTOR RSBW"/>
    <property type="match status" value="1"/>
</dbReference>
<dbReference type="AlphaFoldDB" id="A0A7H0HPR5"/>
<dbReference type="GO" id="GO:0004674">
    <property type="term" value="F:protein serine/threonine kinase activity"/>
    <property type="evidence" value="ECO:0007669"/>
    <property type="project" value="UniProtKB-KW"/>
</dbReference>